<dbReference type="STRING" id="765915.A0A1Y2I1Q1"/>
<reference evidence="10 11" key="1">
    <citation type="submission" date="2016-07" db="EMBL/GenBank/DDBJ databases">
        <title>Pervasive Adenine N6-methylation of Active Genes in Fungi.</title>
        <authorList>
            <consortium name="DOE Joint Genome Institute"/>
            <person name="Mondo S.J."/>
            <person name="Dannebaum R.O."/>
            <person name="Kuo R.C."/>
            <person name="Labutti K."/>
            <person name="Haridas S."/>
            <person name="Kuo A."/>
            <person name="Salamov A."/>
            <person name="Ahrendt S.R."/>
            <person name="Lipzen A."/>
            <person name="Sullivan W."/>
            <person name="Andreopoulos W.B."/>
            <person name="Clum A."/>
            <person name="Lindquist E."/>
            <person name="Daum C."/>
            <person name="Ramamoorthy G.K."/>
            <person name="Gryganskyi A."/>
            <person name="Culley D."/>
            <person name="Magnuson J.K."/>
            <person name="James T.Y."/>
            <person name="O'Malley M.A."/>
            <person name="Stajich J.E."/>
            <person name="Spatafora J.W."/>
            <person name="Visel A."/>
            <person name="Grigoriev I.V."/>
        </authorList>
    </citation>
    <scope>NUCLEOTIDE SEQUENCE [LARGE SCALE GENOMIC DNA]</scope>
    <source>
        <strain evidence="10 11">PL171</strain>
    </source>
</reference>
<evidence type="ECO:0000313" key="11">
    <source>
        <dbReference type="Proteomes" id="UP000193411"/>
    </source>
</evidence>
<evidence type="ECO:0000256" key="7">
    <source>
        <dbReference type="PIRSR" id="PIRSR005461-1"/>
    </source>
</evidence>
<dbReference type="EMBL" id="MCFL01000003">
    <property type="protein sequence ID" value="ORZ40134.1"/>
    <property type="molecule type" value="Genomic_DNA"/>
</dbReference>
<feature type="compositionally biased region" description="Basic residues" evidence="8">
    <location>
        <begin position="121"/>
        <end position="130"/>
    </location>
</feature>
<dbReference type="InterPro" id="IPR050082">
    <property type="entry name" value="RNA_methyltr_RlmE"/>
</dbReference>
<feature type="region of interest" description="Disordered" evidence="8">
    <location>
        <begin position="121"/>
        <end position="169"/>
    </location>
</feature>
<dbReference type="Gene3D" id="3.40.50.150">
    <property type="entry name" value="Vaccinia Virus protein VP39"/>
    <property type="match status" value="1"/>
</dbReference>
<comment type="caution">
    <text evidence="10">The sequence shown here is derived from an EMBL/GenBank/DDBJ whole genome shotgun (WGS) entry which is preliminary data.</text>
</comment>
<keyword evidence="11" id="KW-1185">Reference proteome</keyword>
<dbReference type="Pfam" id="PF01728">
    <property type="entry name" value="FtsJ"/>
    <property type="match status" value="1"/>
</dbReference>
<evidence type="ECO:0000256" key="4">
    <source>
        <dbReference type="ARBA" id="ARBA00022679"/>
    </source>
</evidence>
<dbReference type="AlphaFoldDB" id="A0A1Y2I1Q1"/>
<proteinExistence type="inferred from homology"/>
<name>A0A1Y2I1Q1_9FUNG</name>
<gene>
    <name evidence="10" type="ORF">BCR44DRAFT_62235</name>
</gene>
<comment type="similarity">
    <text evidence="1">Belongs to the class I-like SAM-binding methyltransferase superfamily. RNA methyltransferase RlmE family.</text>
</comment>
<protein>
    <recommendedName>
        <fullName evidence="6">rRNA methyltransferase 2, mitochondrial</fullName>
    </recommendedName>
</protein>
<keyword evidence="2" id="KW-0698">rRNA processing</keyword>
<evidence type="ECO:0000256" key="6">
    <source>
        <dbReference type="ARBA" id="ARBA00041184"/>
    </source>
</evidence>
<feature type="domain" description="Ribosomal RNA methyltransferase FtsJ" evidence="9">
    <location>
        <begin position="27"/>
        <end position="259"/>
    </location>
</feature>
<dbReference type="InterPro" id="IPR002877">
    <property type="entry name" value="RNA_MeTrfase_FtsJ_dom"/>
</dbReference>
<keyword evidence="5 7" id="KW-0949">S-adenosyl-L-methionine</keyword>
<dbReference type="SUPFAM" id="SSF53335">
    <property type="entry name" value="S-adenosyl-L-methionine-dependent methyltransferases"/>
    <property type="match status" value="1"/>
</dbReference>
<dbReference type="PIRSF" id="PIRSF005461">
    <property type="entry name" value="23S_rRNA_mtase"/>
    <property type="match status" value="1"/>
</dbReference>
<keyword evidence="3 10" id="KW-0489">Methyltransferase</keyword>
<evidence type="ECO:0000256" key="8">
    <source>
        <dbReference type="SAM" id="MobiDB-lite"/>
    </source>
</evidence>
<dbReference type="GO" id="GO:0005739">
    <property type="term" value="C:mitochondrion"/>
    <property type="evidence" value="ECO:0007669"/>
    <property type="project" value="TreeGrafter"/>
</dbReference>
<sequence length="280" mass="30696">MGAGSKAWLNRHVKDHFVRQAREQGLQSRAAFKLKEIQAKHRILRPGSVVIDCGAAPGGWTQIATEIVRSPSQGLVIAVDLLPLRPPIPTALCLQQDFTDPATVQTIRTVLDRFQEQRRLRQLARQRPPKPRQDAGPTTISSNQSKSTTMPSSSETQQSLPPPPPPRRIVDAVLCDMAPSFSGTKAIDRLRTVALAESALVFAEEVLRPGGSFVCKVLQGPETDQLRQRMNAHFKSVMYEKPKSSRSESAEGFLVALGFGQRDMAATGQRSDVEADGGRQ</sequence>
<evidence type="ECO:0000259" key="9">
    <source>
        <dbReference type="Pfam" id="PF01728"/>
    </source>
</evidence>
<accession>A0A1Y2I1Q1</accession>
<dbReference type="Proteomes" id="UP000193411">
    <property type="component" value="Unassembled WGS sequence"/>
</dbReference>
<evidence type="ECO:0000256" key="1">
    <source>
        <dbReference type="ARBA" id="ARBA00009258"/>
    </source>
</evidence>
<evidence type="ECO:0000256" key="2">
    <source>
        <dbReference type="ARBA" id="ARBA00022552"/>
    </source>
</evidence>
<keyword evidence="4 10" id="KW-0808">Transferase</keyword>
<dbReference type="HAMAP" id="MF_01547">
    <property type="entry name" value="RNA_methyltr_E"/>
    <property type="match status" value="1"/>
</dbReference>
<dbReference type="InterPro" id="IPR029063">
    <property type="entry name" value="SAM-dependent_MTases_sf"/>
</dbReference>
<evidence type="ECO:0000256" key="3">
    <source>
        <dbReference type="ARBA" id="ARBA00022603"/>
    </source>
</evidence>
<evidence type="ECO:0000313" key="10">
    <source>
        <dbReference type="EMBL" id="ORZ40134.1"/>
    </source>
</evidence>
<evidence type="ECO:0000256" key="5">
    <source>
        <dbReference type="ARBA" id="ARBA00022691"/>
    </source>
</evidence>
<feature type="compositionally biased region" description="Polar residues" evidence="8">
    <location>
        <begin position="136"/>
        <end position="159"/>
    </location>
</feature>
<dbReference type="PANTHER" id="PTHR10920:SF18">
    <property type="entry name" value="RRNA METHYLTRANSFERASE 2, MITOCHONDRIAL"/>
    <property type="match status" value="1"/>
</dbReference>
<organism evidence="10 11">
    <name type="scientific">Catenaria anguillulae PL171</name>
    <dbReference type="NCBI Taxonomy" id="765915"/>
    <lineage>
        <taxon>Eukaryota</taxon>
        <taxon>Fungi</taxon>
        <taxon>Fungi incertae sedis</taxon>
        <taxon>Blastocladiomycota</taxon>
        <taxon>Blastocladiomycetes</taxon>
        <taxon>Blastocladiales</taxon>
        <taxon>Catenariaceae</taxon>
        <taxon>Catenaria</taxon>
    </lineage>
</organism>
<feature type="active site" description="Proton acceptor" evidence="7">
    <location>
        <position position="216"/>
    </location>
</feature>
<dbReference type="GO" id="GO:0008650">
    <property type="term" value="F:rRNA (uridine-2'-O-)-methyltransferase activity"/>
    <property type="evidence" value="ECO:0007669"/>
    <property type="project" value="TreeGrafter"/>
</dbReference>
<dbReference type="PANTHER" id="PTHR10920">
    <property type="entry name" value="RIBOSOMAL RNA METHYLTRANSFERASE"/>
    <property type="match status" value="1"/>
</dbReference>
<dbReference type="InterPro" id="IPR015507">
    <property type="entry name" value="rRNA-MeTfrase_E"/>
</dbReference>
<dbReference type="OrthoDB" id="20105at2759"/>